<organism evidence="1 2">
    <name type="scientific">Cercospora berteroae</name>
    <dbReference type="NCBI Taxonomy" id="357750"/>
    <lineage>
        <taxon>Eukaryota</taxon>
        <taxon>Fungi</taxon>
        <taxon>Dikarya</taxon>
        <taxon>Ascomycota</taxon>
        <taxon>Pezizomycotina</taxon>
        <taxon>Dothideomycetes</taxon>
        <taxon>Dothideomycetidae</taxon>
        <taxon>Mycosphaerellales</taxon>
        <taxon>Mycosphaerellaceae</taxon>
        <taxon>Cercospora</taxon>
    </lineage>
</organism>
<proteinExistence type="predicted"/>
<name>A0A2S6CC47_9PEZI</name>
<dbReference type="EMBL" id="PNEN01000497">
    <property type="protein sequence ID" value="PPJ57305.1"/>
    <property type="molecule type" value="Genomic_DNA"/>
</dbReference>
<dbReference type="AlphaFoldDB" id="A0A2S6CC47"/>
<keyword evidence="2" id="KW-1185">Reference proteome</keyword>
<protein>
    <submittedName>
        <fullName evidence="1">Uncharacterized protein</fullName>
    </submittedName>
</protein>
<reference evidence="2" key="1">
    <citation type="journal article" date="2017" name="bioRxiv">
        <title>Conservation of a gene cluster reveals novel cercosporin biosynthetic mechanisms and extends production to the genus Colletotrichum.</title>
        <authorList>
            <person name="de Jonge R."/>
            <person name="Ebert M.K."/>
            <person name="Huitt-Roehl C.R."/>
            <person name="Pal P."/>
            <person name="Suttle J.C."/>
            <person name="Spanner R.E."/>
            <person name="Neubauer J.D."/>
            <person name="Jurick W.M.II."/>
            <person name="Stott K.A."/>
            <person name="Secor G.A."/>
            <person name="Thomma B.P.H.J."/>
            <person name="Van de Peer Y."/>
            <person name="Townsend C.A."/>
            <person name="Bolton M.D."/>
        </authorList>
    </citation>
    <scope>NUCLEOTIDE SEQUENCE [LARGE SCALE GENOMIC DNA]</scope>
    <source>
        <strain evidence="2">CBS538.71</strain>
    </source>
</reference>
<evidence type="ECO:0000313" key="2">
    <source>
        <dbReference type="Proteomes" id="UP000237631"/>
    </source>
</evidence>
<accession>A0A2S6CC47</accession>
<dbReference type="OrthoDB" id="3640679at2759"/>
<sequence>MAKAVDTLLPQDYTGDAAARVFAVPELLEEILLLTVDDQYPLGPFRDWDLKLWPMPACGYLWKGGICLYRIQRVSTAFRHTIQGSNKLKQLMFLAPQDNAALSMDYDSLLLLHKPVLSLMSIMRLSDADYTVEFDEIEVVRGIASPAWKTFEDLFSPHITPFNPTIGRLRKGWRNPEASWRKIKVCNAKVPAPLNVRLFYGPYHANDEIPPFSITFALDKDDTLEHLFNHFDGFMATLSQYYAKKHSTNLDHEEEQRLLEQKQAKERDELAQDFGEALKHGKGDVEDAKTLRL</sequence>
<gene>
    <name evidence="1" type="ORF">CBER1_09029</name>
</gene>
<dbReference type="Proteomes" id="UP000237631">
    <property type="component" value="Unassembled WGS sequence"/>
</dbReference>
<comment type="caution">
    <text evidence="1">The sequence shown here is derived from an EMBL/GenBank/DDBJ whole genome shotgun (WGS) entry which is preliminary data.</text>
</comment>
<evidence type="ECO:0000313" key="1">
    <source>
        <dbReference type="EMBL" id="PPJ57305.1"/>
    </source>
</evidence>